<dbReference type="Pfam" id="PF05380">
    <property type="entry name" value="Peptidase_A17"/>
    <property type="match status" value="1"/>
</dbReference>
<evidence type="ECO:0000313" key="4">
    <source>
        <dbReference type="Proteomes" id="UP000830375"/>
    </source>
</evidence>
<dbReference type="InterPro" id="IPR043502">
    <property type="entry name" value="DNA/RNA_pol_sf"/>
</dbReference>
<accession>A0ABQ8MF79</accession>
<dbReference type="PANTHER" id="PTHR47331">
    <property type="entry name" value="PHD-TYPE DOMAIN-CONTAINING PROTEIN"/>
    <property type="match status" value="1"/>
</dbReference>
<dbReference type="InterPro" id="IPR001878">
    <property type="entry name" value="Znf_CCHC"/>
</dbReference>
<dbReference type="EMBL" id="JACTAM010000008">
    <property type="protein sequence ID" value="KAI2661518.1"/>
    <property type="molecule type" value="Genomic_DNA"/>
</dbReference>
<evidence type="ECO:0000259" key="2">
    <source>
        <dbReference type="PROSITE" id="PS50158"/>
    </source>
</evidence>
<evidence type="ECO:0000256" key="1">
    <source>
        <dbReference type="PROSITE-ProRule" id="PRU00047"/>
    </source>
</evidence>
<name>A0ABQ8MF79_LABRO</name>
<proteinExistence type="predicted"/>
<dbReference type="InterPro" id="IPR008042">
    <property type="entry name" value="Retrotrans_Pao"/>
</dbReference>
<dbReference type="PROSITE" id="PS50158">
    <property type="entry name" value="ZF_CCHC"/>
    <property type="match status" value="1"/>
</dbReference>
<keyword evidence="1" id="KW-0863">Zinc-finger</keyword>
<sequence length="1005" mass="114870">MLVQQQMSSNLPQRDMDIFAGDPLQFLSFIKAFEHHIEEKTSSYQDCLYFLEQYTKGQPKELVRSCLHMVPQQGYQKAKGLLKEHFGSEQKIASAYMDKIFGWPVIKTEDVQALQEFALFLRGCCNVMAEIQYMEELNIPSNMKHVIMRWPYKLRERWRSTACELQERRGLRATFPDMVNFLETQVKILSHPLFGDITDTQLTTSKTINKNKPPTRNAIKGSSFATNTSATIPNEALKATICKTSKQVDAYKESGLDFCLYCKRSHLLVQCPELIKVSQREKIEFLRGKGVCFGCLKVGHMSKECRNRLTCNECKLKHPTILHIYSKEMVTKPQEREISNALVSSQACGFTGAGDQYCALSIVPVQVKSKKGDKVLKTYAFLDPGSTATFCTSSLVKKLNLQGKKTNILLRTMGQENVVETQVIAGLELAKLEGSQFFALPEVYTQEDIPVSLSNIPVQQDLEDWDYLRGVKIPELDANVEILIGTNAPNLIEPWEIINSQGGGPYAVRTLLGWVINGPLRSKSGCCKRSGSTIYANRISIARLEELLISQYNQDFNEKSLEERQEMSRDDLRFMDILERSTYLQEGHYYMDLPFKTDNVTLPNNRCIVEQRLNCLKRKFERNKSYQEEYTMFISHMIDSKYAEVVPKDQLECEKGHVWYLPHHGVYHPRKKTLRVVFDCGAGFKGTSLNCNLLQGPDLTNSLFGVLTRFRLENIALMTDVQAMFHQVRVSERHVNFLRFLWWPAGDVTQSPLEHRMKVHIFGAVSSPSCANYALRKTATDNKDDFQVEVIETIYNNFYVDDCLKSLPSEEEAIKLATDLTEVCSKGGFQLLKWTSNSRAVLSYIPEAKRSKLTRQLHLEQDSLPLEMALGLNWCVESDTFTFKHAVEKRPHTRRGILSVVSSIYDPLGFLSPVTLQPKLLLQEMCKRKISWDEPIPHTFMQQWTGWLLELEKVSQIKVSRCIKPEGFGRLASVQLHHFADASSYGYGTVSYLRLTNQDDKVHVT</sequence>
<dbReference type="SUPFAM" id="SSF56672">
    <property type="entry name" value="DNA/RNA polymerases"/>
    <property type="match status" value="1"/>
</dbReference>
<reference evidence="3 4" key="1">
    <citation type="submission" date="2022-01" db="EMBL/GenBank/DDBJ databases">
        <title>A high-quality chromosome-level genome assembly of rohu carp, Labeo rohita.</title>
        <authorList>
            <person name="Arick M.A. II"/>
            <person name="Hsu C.-Y."/>
            <person name="Magbanua Z."/>
            <person name="Pechanova O."/>
            <person name="Grover C."/>
            <person name="Miller E."/>
            <person name="Thrash A."/>
            <person name="Ezzel L."/>
            <person name="Alam S."/>
            <person name="Benzie J."/>
            <person name="Hamilton M."/>
            <person name="Karsi A."/>
            <person name="Lawrence M.L."/>
            <person name="Peterson D.G."/>
        </authorList>
    </citation>
    <scope>NUCLEOTIDE SEQUENCE [LARGE SCALE GENOMIC DNA]</scope>
    <source>
        <strain evidence="4">BAU-BD-2019</strain>
        <tissue evidence="3">Blood</tissue>
    </source>
</reference>
<protein>
    <submittedName>
        <fullName evidence="3">Gag polyprotein</fullName>
    </submittedName>
</protein>
<comment type="caution">
    <text evidence="3">The sequence shown here is derived from an EMBL/GenBank/DDBJ whole genome shotgun (WGS) entry which is preliminary data.</text>
</comment>
<evidence type="ECO:0000313" key="3">
    <source>
        <dbReference type="EMBL" id="KAI2661518.1"/>
    </source>
</evidence>
<dbReference type="SMART" id="SM00343">
    <property type="entry name" value="ZnF_C2HC"/>
    <property type="match status" value="2"/>
</dbReference>
<dbReference type="Proteomes" id="UP000830375">
    <property type="component" value="Unassembled WGS sequence"/>
</dbReference>
<feature type="domain" description="CCHC-type" evidence="2">
    <location>
        <begin position="292"/>
        <end position="307"/>
    </location>
</feature>
<keyword evidence="1" id="KW-0862">Zinc</keyword>
<organism evidence="3 4">
    <name type="scientific">Labeo rohita</name>
    <name type="common">Indian major carp</name>
    <name type="synonym">Cyprinus rohita</name>
    <dbReference type="NCBI Taxonomy" id="84645"/>
    <lineage>
        <taxon>Eukaryota</taxon>
        <taxon>Metazoa</taxon>
        <taxon>Chordata</taxon>
        <taxon>Craniata</taxon>
        <taxon>Vertebrata</taxon>
        <taxon>Euteleostomi</taxon>
        <taxon>Actinopterygii</taxon>
        <taxon>Neopterygii</taxon>
        <taxon>Teleostei</taxon>
        <taxon>Ostariophysi</taxon>
        <taxon>Cypriniformes</taxon>
        <taxon>Cyprinidae</taxon>
        <taxon>Labeoninae</taxon>
        <taxon>Labeonini</taxon>
        <taxon>Labeo</taxon>
    </lineage>
</organism>
<dbReference type="CDD" id="cd01644">
    <property type="entry name" value="RT_pepA17"/>
    <property type="match status" value="1"/>
</dbReference>
<keyword evidence="4" id="KW-1185">Reference proteome</keyword>
<dbReference type="PANTHER" id="PTHR47331:SF3">
    <property type="match status" value="1"/>
</dbReference>
<gene>
    <name evidence="3" type="ORF">H4Q32_007134</name>
</gene>
<keyword evidence="1" id="KW-0479">Metal-binding</keyword>